<gene>
    <name evidence="2" type="primary">LOC111359753</name>
</gene>
<dbReference type="KEGG" id="sliu:111359753"/>
<name>A0A9J7IZH6_SPOLT</name>
<dbReference type="OrthoDB" id="7486307at2759"/>
<dbReference type="RefSeq" id="XP_022831149.1">
    <property type="nucleotide sequence ID" value="XM_022975381.1"/>
</dbReference>
<evidence type="ECO:0000313" key="1">
    <source>
        <dbReference type="Proteomes" id="UP000301870"/>
    </source>
</evidence>
<keyword evidence="1" id="KW-1185">Reference proteome</keyword>
<evidence type="ECO:0000313" key="2">
    <source>
        <dbReference type="RefSeq" id="XP_022831149.1"/>
    </source>
</evidence>
<dbReference type="Proteomes" id="UP000301870">
    <property type="component" value="Chromosome 29"/>
</dbReference>
<accession>A0A9J7IZH6</accession>
<dbReference type="GeneID" id="111359753"/>
<dbReference type="AlphaFoldDB" id="A0A9J7IZH6"/>
<reference evidence="2" key="1">
    <citation type="submission" date="2025-08" db="UniProtKB">
        <authorList>
            <consortium name="RefSeq"/>
        </authorList>
    </citation>
    <scope>IDENTIFICATION</scope>
    <source>
        <strain evidence="2">Ishihara</strain>
        <tissue evidence="2">Whole body</tissue>
    </source>
</reference>
<proteinExistence type="predicted"/>
<protein>
    <submittedName>
        <fullName evidence="2">Uncharacterized protein LOC111359753 isoform X1</fullName>
    </submittedName>
</protein>
<organism evidence="1 2">
    <name type="scientific">Spodoptera litura</name>
    <name type="common">Asian cotton leafworm</name>
    <dbReference type="NCBI Taxonomy" id="69820"/>
    <lineage>
        <taxon>Eukaryota</taxon>
        <taxon>Metazoa</taxon>
        <taxon>Ecdysozoa</taxon>
        <taxon>Arthropoda</taxon>
        <taxon>Hexapoda</taxon>
        <taxon>Insecta</taxon>
        <taxon>Pterygota</taxon>
        <taxon>Neoptera</taxon>
        <taxon>Endopterygota</taxon>
        <taxon>Lepidoptera</taxon>
        <taxon>Glossata</taxon>
        <taxon>Ditrysia</taxon>
        <taxon>Noctuoidea</taxon>
        <taxon>Noctuidae</taxon>
        <taxon>Amphipyrinae</taxon>
        <taxon>Spodoptera</taxon>
    </lineage>
</organism>
<sequence length="226" mass="25184">MPTLSLSSFCGLDRETRDSCTGGRDTEVTAKTRFSDFADGECGEPFTPHHLHLDFTPDTEVDTPLVQQKIIDFWDFVNNTPEIQHMLMKPDKCMSIVSAISEVKITSPSKPKLHKEEVLEMDHTAISSLGLFSKPGLITETPSMHTSLSRDSKENNLDIIISGDPLSSGTSKAGRAQKSTKKAKKLCKILNDWDDNHPKSMDPPGHAPRLEHCVIQRQVWADNRCN</sequence>